<dbReference type="RefSeq" id="WP_331834355.1">
    <property type="nucleotide sequence ID" value="NZ_JARXNH020000051.1"/>
</dbReference>
<evidence type="ECO:0000259" key="1">
    <source>
        <dbReference type="Pfam" id="PF17158"/>
    </source>
</evidence>
<dbReference type="InterPro" id="IPR033424">
    <property type="entry name" value="MASE4"/>
</dbReference>
<evidence type="ECO:0000313" key="2">
    <source>
        <dbReference type="EMBL" id="MEK0248064.1"/>
    </source>
</evidence>
<name>A0ABU8Z394_9ENTR</name>
<dbReference type="Pfam" id="PF17158">
    <property type="entry name" value="MASE4"/>
    <property type="match status" value="1"/>
</dbReference>
<reference evidence="2 3" key="1">
    <citation type="submission" date="2024-03" db="EMBL/GenBank/DDBJ databases">
        <title>Two novel Raoultella species associated with bleeding cankers of broadleaf hosts, Raoultella scottia sp. nov. and Raoultella lignicola sp. nov.</title>
        <authorList>
            <person name="Brady C.L."/>
        </authorList>
    </citation>
    <scope>NUCLEOTIDE SEQUENCE [LARGE SCALE GENOMIC DNA]</scope>
    <source>
        <strain evidence="2 3">BAC 10a-01-01</strain>
    </source>
</reference>
<gene>
    <name evidence="2" type="ORF">QFI66_008025</name>
</gene>
<evidence type="ECO:0000313" key="3">
    <source>
        <dbReference type="Proteomes" id="UP001334005"/>
    </source>
</evidence>
<accession>A0ABU8Z394</accession>
<dbReference type="EMBL" id="JARXNH020000051">
    <property type="protein sequence ID" value="MEK0248064.1"/>
    <property type="molecule type" value="Genomic_DNA"/>
</dbReference>
<feature type="domain" description="Membrane-associated sensor" evidence="1">
    <location>
        <begin position="1"/>
        <end position="56"/>
    </location>
</feature>
<keyword evidence="3" id="KW-1185">Reference proteome</keyword>
<organism evidence="2 3">
    <name type="scientific">Raoultella scottii</name>
    <dbReference type="NCBI Taxonomy" id="3040937"/>
    <lineage>
        <taxon>Bacteria</taxon>
        <taxon>Pseudomonadati</taxon>
        <taxon>Pseudomonadota</taxon>
        <taxon>Gammaproteobacteria</taxon>
        <taxon>Enterobacterales</taxon>
        <taxon>Enterobacteriaceae</taxon>
        <taxon>Klebsiella/Raoultella group</taxon>
        <taxon>Raoultella</taxon>
    </lineage>
</organism>
<comment type="caution">
    <text evidence="2">The sequence shown here is derived from an EMBL/GenBank/DDBJ whole genome shotgun (WGS) entry which is preliminary data.</text>
</comment>
<dbReference type="Proteomes" id="UP001334005">
    <property type="component" value="Unassembled WGS sequence"/>
</dbReference>
<sequence length="65" mass="7360">MFLLILHLTMSGFMMMKYWCVRERLHLTAIACAFGGSALLVPGRLSDQSDWLLCNQGPYLTLAPR</sequence>
<proteinExistence type="predicted"/>
<protein>
    <submittedName>
        <fullName evidence="2">MASE4 domain-containing protein</fullName>
    </submittedName>
</protein>